<keyword evidence="2" id="KW-1185">Reference proteome</keyword>
<proteinExistence type="predicted"/>
<organism evidence="1 2">
    <name type="scientific">Streptomyces cyaneochromogenes</name>
    <dbReference type="NCBI Taxonomy" id="2496836"/>
    <lineage>
        <taxon>Bacteria</taxon>
        <taxon>Bacillati</taxon>
        <taxon>Actinomycetota</taxon>
        <taxon>Actinomycetes</taxon>
        <taxon>Kitasatosporales</taxon>
        <taxon>Streptomycetaceae</taxon>
        <taxon>Streptomyces</taxon>
    </lineage>
</organism>
<dbReference type="AlphaFoldDB" id="A0A3Q9EPY1"/>
<dbReference type="Proteomes" id="UP000280298">
    <property type="component" value="Chromosome"/>
</dbReference>
<evidence type="ECO:0000313" key="1">
    <source>
        <dbReference type="EMBL" id="AZQ32893.1"/>
    </source>
</evidence>
<evidence type="ECO:0008006" key="3">
    <source>
        <dbReference type="Google" id="ProtNLM"/>
    </source>
</evidence>
<reference evidence="1 2" key="1">
    <citation type="journal article" date="2019" name="Int. J. Syst. Evol. Microbiol.">
        <title>Streptomyces cyaneochromogenes sp. nov., a blue pigment-producing actinomycete from manganese-contaminated soil.</title>
        <authorList>
            <person name="Tang X."/>
            <person name="Zhao J."/>
            <person name="Li K."/>
            <person name="Chen Z."/>
            <person name="Sun Y."/>
            <person name="Gao J."/>
        </authorList>
    </citation>
    <scope>NUCLEOTIDE SEQUENCE [LARGE SCALE GENOMIC DNA]</scope>
    <source>
        <strain evidence="1 2">MK-45</strain>
    </source>
</reference>
<dbReference type="EMBL" id="CP034539">
    <property type="protein sequence ID" value="AZQ32893.1"/>
    <property type="molecule type" value="Genomic_DNA"/>
</dbReference>
<accession>A0A3Q9EPY1</accession>
<protein>
    <recommendedName>
        <fullName evidence="3">ABM domain-containing protein</fullName>
    </recommendedName>
</protein>
<evidence type="ECO:0000313" key="2">
    <source>
        <dbReference type="Proteomes" id="UP000280298"/>
    </source>
</evidence>
<gene>
    <name evidence="1" type="ORF">EJ357_05045</name>
</gene>
<dbReference type="KEGG" id="scya:EJ357_05045"/>
<sequence length="99" mass="11116">MAVVLSLRWPGVTPEQYEAVRDAVRWEEQVPEGVSLHVAWFDEGALHVTDVWETQQDFERFFAERLTPAVKEAGLPGEPEARFSPLHRRFVSPGVSGGA</sequence>
<dbReference type="OrthoDB" id="1550900at2"/>
<name>A0A3Q9EPY1_9ACTN</name>
<dbReference type="RefSeq" id="WP_126389022.1">
    <property type="nucleotide sequence ID" value="NZ_CP034539.1"/>
</dbReference>